<evidence type="ECO:0000256" key="8">
    <source>
        <dbReference type="SAM" id="Phobius"/>
    </source>
</evidence>
<comment type="similarity">
    <text evidence="6">Belongs to the ABC-4 integral membrane protein family.</text>
</comment>
<dbReference type="PANTHER" id="PTHR30572">
    <property type="entry name" value="MEMBRANE COMPONENT OF TRANSPORTER-RELATED"/>
    <property type="match status" value="1"/>
</dbReference>
<feature type="transmembrane region" description="Helical" evidence="8">
    <location>
        <begin position="325"/>
        <end position="346"/>
    </location>
</feature>
<feature type="transmembrane region" description="Helical" evidence="8">
    <location>
        <begin position="366"/>
        <end position="389"/>
    </location>
</feature>
<feature type="transmembrane region" description="Helical" evidence="8">
    <location>
        <begin position="409"/>
        <end position="436"/>
    </location>
</feature>
<evidence type="ECO:0000256" key="1">
    <source>
        <dbReference type="ARBA" id="ARBA00004651"/>
    </source>
</evidence>
<dbReference type="GO" id="GO:0005886">
    <property type="term" value="C:plasma membrane"/>
    <property type="evidence" value="ECO:0007669"/>
    <property type="project" value="UniProtKB-SubCell"/>
</dbReference>
<gene>
    <name evidence="10" type="ORF">SAMN05216267_1004134</name>
</gene>
<feature type="transmembrane region" description="Helical" evidence="8">
    <location>
        <begin position="1083"/>
        <end position="1104"/>
    </location>
</feature>
<keyword evidence="3 8" id="KW-0812">Transmembrane</keyword>
<evidence type="ECO:0000313" key="10">
    <source>
        <dbReference type="EMBL" id="SEN36368.1"/>
    </source>
</evidence>
<dbReference type="EMBL" id="FODD01000004">
    <property type="protein sequence ID" value="SEN36368.1"/>
    <property type="molecule type" value="Genomic_DNA"/>
</dbReference>
<evidence type="ECO:0000256" key="3">
    <source>
        <dbReference type="ARBA" id="ARBA00022692"/>
    </source>
</evidence>
<keyword evidence="2" id="KW-1003">Cell membrane</keyword>
<evidence type="ECO:0000256" key="5">
    <source>
        <dbReference type="ARBA" id="ARBA00023136"/>
    </source>
</evidence>
<evidence type="ECO:0000259" key="9">
    <source>
        <dbReference type="Pfam" id="PF02687"/>
    </source>
</evidence>
<protein>
    <submittedName>
        <fullName evidence="10">FtsX-like permease family protein</fullName>
    </submittedName>
</protein>
<evidence type="ECO:0000313" key="11">
    <source>
        <dbReference type="Proteomes" id="UP000181951"/>
    </source>
</evidence>
<evidence type="ECO:0000256" key="2">
    <source>
        <dbReference type="ARBA" id="ARBA00022475"/>
    </source>
</evidence>
<dbReference type="PANTHER" id="PTHR30572:SF4">
    <property type="entry name" value="ABC TRANSPORTER PERMEASE YTRF"/>
    <property type="match status" value="1"/>
</dbReference>
<reference evidence="10 11" key="1">
    <citation type="submission" date="2016-10" db="EMBL/GenBank/DDBJ databases">
        <authorList>
            <person name="de Groot N.N."/>
        </authorList>
    </citation>
    <scope>NUCLEOTIDE SEQUENCE [LARGE SCALE GENOMIC DNA]</scope>
    <source>
        <strain evidence="10 11">CGMCC 4.2026</strain>
    </source>
</reference>
<dbReference type="STRING" id="310780.SAMN05216267_1004134"/>
<feature type="domain" description="ABC3 transporter permease C-terminal" evidence="9">
    <location>
        <begin position="992"/>
        <end position="1102"/>
    </location>
</feature>
<feature type="transmembrane region" description="Helical" evidence="8">
    <location>
        <begin position="1030"/>
        <end position="1063"/>
    </location>
</feature>
<sequence length="1122" mass="114707">MVATGTRPRAVARRAPAAPKTVRGGARHGTVLAAAALAVLLSATVLAAIASLADRSVEGGIQQRLAGNPRTTVQVMAHYRADGIAAADTAIRSALGRVFGGVPHTTYGALRTPSSLSSQFAVLRPDGAQRGASVTLVALPDEARHARLLSGHWPRAAASAVPGAPGASVAPLEVALNRTVAARTGLRTGDAFAINLTRDKRLQLRVSGLWTPAPGDPGVLAAMASTFDTVDSIALMSEDAFTAQPGLTADALAEWIAAPDTARLRLGQVAPLRDRTADFANSDTGISVFHGGAPPLDGVHADSELPSEIDDLTAPMAVARAGIDIPGTLLAALATAALVLTARQLAQSRATEVALMGARGAGTARLVAGTAVQWALVAVPAAAAAPFLVGPLLAGLRRVGLLDGPLPGTAATTAGCLAALLALAVHGAAVLVPTAVQAADHRAGLRLRMRGARAAAFQRAGTDLALAAVAVLGWLQLRQYRTPVASGGVSGVSVDPVLVLAPVLMTTAATLLSLRLLPLAAPLIDRAARRGSGLVLPLGGWQVGRRAARHAGPALLMTLALAVAALSTTALGILDRGTADQAAFATGADVKVVPQPDGGQAPPVEQRHARYAALPGVRAVTPVTDVQLTAGDTPVDLEGVNTAAVAATQRGDGGGPVPAIRSDLTDRPAAALLAELGARIPDHGFAVPGRPAELPLTVRLSADGVAPGQEVPVRLSLTVEDADGLTSAVSVPLPVTDGSPYPVRVPLTGGGGAGAARQYPLRITGLSLNMIGAHARRTYHLVVAAPGIAPEGGAWRDLTNDINAPAEAACPGIDPLFTGVDPPVLCTSTTHPGELFQGVLRGPDTRVRMPVWQIDLAPRHSGEVPPVPALVDGTLAAGGQFRVGDTVTLTRTDEARVTVRIIGRIGAVPGFDRARGRLLVDSRALAAHLAAQGLAQPPDAFWWLSAHGGAAAAALRADPALGAVSTAADARTALTHDPLRTGTRSVLLLSLVLAPAFAVVGFTLHTAMSARMRRREFALLRAIGVRRRQLAALLWTEQLWIALLAVLLGTLIGTALAAVIMPLVTVDDTGRPVYPRLLPDVPYLAVTLVALLTAALIVATVTVLSRTLARVDLVHTLRAGDE</sequence>
<keyword evidence="11" id="KW-1185">Reference proteome</keyword>
<dbReference type="Pfam" id="PF02687">
    <property type="entry name" value="FtsX"/>
    <property type="match status" value="1"/>
</dbReference>
<keyword evidence="4 8" id="KW-1133">Transmembrane helix</keyword>
<organism evidence="10 11">
    <name type="scientific">Actinacidiphila rubida</name>
    <dbReference type="NCBI Taxonomy" id="310780"/>
    <lineage>
        <taxon>Bacteria</taxon>
        <taxon>Bacillati</taxon>
        <taxon>Actinomycetota</taxon>
        <taxon>Actinomycetes</taxon>
        <taxon>Kitasatosporales</taxon>
        <taxon>Streptomycetaceae</taxon>
        <taxon>Actinacidiphila</taxon>
    </lineage>
</organism>
<dbReference type="RefSeq" id="WP_079175937.1">
    <property type="nucleotide sequence ID" value="NZ_FODD01000004.1"/>
</dbReference>
<dbReference type="InterPro" id="IPR003838">
    <property type="entry name" value="ABC3_permease_C"/>
</dbReference>
<dbReference type="InterPro" id="IPR050250">
    <property type="entry name" value="Macrolide_Exporter_MacB"/>
</dbReference>
<feature type="transmembrane region" description="Helical" evidence="8">
    <location>
        <begin position="554"/>
        <end position="574"/>
    </location>
</feature>
<dbReference type="GO" id="GO:0022857">
    <property type="term" value="F:transmembrane transporter activity"/>
    <property type="evidence" value="ECO:0007669"/>
    <property type="project" value="TreeGrafter"/>
</dbReference>
<accession>A0A1H8FZ38</accession>
<keyword evidence="5 8" id="KW-0472">Membrane</keyword>
<feature type="transmembrane region" description="Helical" evidence="8">
    <location>
        <begin position="497"/>
        <end position="517"/>
    </location>
</feature>
<evidence type="ECO:0000256" key="7">
    <source>
        <dbReference type="SAM" id="MobiDB-lite"/>
    </source>
</evidence>
<proteinExistence type="inferred from homology"/>
<name>A0A1H8FZ38_9ACTN</name>
<dbReference type="AlphaFoldDB" id="A0A1H8FZ38"/>
<feature type="transmembrane region" description="Helical" evidence="8">
    <location>
        <begin position="986"/>
        <end position="1009"/>
    </location>
</feature>
<feature type="transmembrane region" description="Helical" evidence="8">
    <location>
        <begin position="456"/>
        <end position="477"/>
    </location>
</feature>
<dbReference type="OrthoDB" id="3859711at2"/>
<evidence type="ECO:0000256" key="6">
    <source>
        <dbReference type="ARBA" id="ARBA00038076"/>
    </source>
</evidence>
<comment type="subcellular location">
    <subcellularLocation>
        <location evidence="1">Cell membrane</location>
        <topology evidence="1">Multi-pass membrane protein</topology>
    </subcellularLocation>
</comment>
<dbReference type="Proteomes" id="UP000181951">
    <property type="component" value="Unassembled WGS sequence"/>
</dbReference>
<evidence type="ECO:0000256" key="4">
    <source>
        <dbReference type="ARBA" id="ARBA00022989"/>
    </source>
</evidence>
<feature type="region of interest" description="Disordered" evidence="7">
    <location>
        <begin position="1"/>
        <end position="23"/>
    </location>
</feature>